<dbReference type="EC" id="1.6.5.2" evidence="5"/>
<keyword evidence="4 5" id="KW-0560">Oxidoreductase</keyword>
<dbReference type="InterPro" id="IPR005025">
    <property type="entry name" value="FMN_Rdtase-like_dom"/>
</dbReference>
<feature type="domain" description="Flavodoxin-like" evidence="6">
    <location>
        <begin position="4"/>
        <end position="190"/>
    </location>
</feature>
<accession>A0A4Y6UIY3</accession>
<dbReference type="GO" id="GO:0016020">
    <property type="term" value="C:membrane"/>
    <property type="evidence" value="ECO:0007669"/>
    <property type="project" value="TreeGrafter"/>
</dbReference>
<dbReference type="Pfam" id="PF03358">
    <property type="entry name" value="FMN_red"/>
    <property type="match status" value="1"/>
</dbReference>
<dbReference type="SUPFAM" id="SSF52218">
    <property type="entry name" value="Flavoproteins"/>
    <property type="match status" value="1"/>
</dbReference>
<evidence type="ECO:0000256" key="1">
    <source>
        <dbReference type="ARBA" id="ARBA00006961"/>
    </source>
</evidence>
<keyword evidence="8" id="KW-1185">Reference proteome</keyword>
<gene>
    <name evidence="7" type="primary">wrbA</name>
    <name evidence="7" type="ORF">E3D00_01210</name>
</gene>
<dbReference type="Gene3D" id="3.40.50.360">
    <property type="match status" value="1"/>
</dbReference>
<organism evidence="7 8">
    <name type="scientific">Swingsia samuiensis</name>
    <dbReference type="NCBI Taxonomy" id="1293412"/>
    <lineage>
        <taxon>Bacteria</taxon>
        <taxon>Pseudomonadati</taxon>
        <taxon>Pseudomonadota</taxon>
        <taxon>Alphaproteobacteria</taxon>
        <taxon>Acetobacterales</taxon>
        <taxon>Acetobacteraceae</taxon>
        <taxon>Swingsia</taxon>
    </lineage>
</organism>
<keyword evidence="2 5" id="KW-0285">Flavoprotein</keyword>
<dbReference type="PANTHER" id="PTHR30546">
    <property type="entry name" value="FLAVODOXIN-RELATED PROTEIN WRBA-RELATED"/>
    <property type="match status" value="1"/>
</dbReference>
<keyword evidence="5" id="KW-0547">Nucleotide-binding</keyword>
<dbReference type="GO" id="GO:0050660">
    <property type="term" value="F:flavin adenine dinucleotide binding"/>
    <property type="evidence" value="ECO:0007669"/>
    <property type="project" value="UniProtKB-UniRule"/>
</dbReference>
<evidence type="ECO:0000256" key="3">
    <source>
        <dbReference type="ARBA" id="ARBA00022643"/>
    </source>
</evidence>
<dbReference type="AlphaFoldDB" id="A0A4Y6UIY3"/>
<protein>
    <recommendedName>
        <fullName evidence="5">NAD(P)H dehydrogenase (quinone)</fullName>
        <ecNumber evidence="5">1.6.5.2</ecNumber>
    </recommendedName>
    <alternativeName>
        <fullName evidence="5">NAD(P)H:quinone oxidoreductase</fullName>
        <shortName evidence="5">NQO</shortName>
    </alternativeName>
</protein>
<feature type="binding site" evidence="5">
    <location>
        <position position="12"/>
    </location>
    <ligand>
        <name>NAD(+)</name>
        <dbReference type="ChEBI" id="CHEBI:57540"/>
    </ligand>
</feature>
<comment type="cofactor">
    <cofactor evidence="5">
        <name>FMN</name>
        <dbReference type="ChEBI" id="CHEBI:58210"/>
    </cofactor>
    <text evidence="5">Binds 1 FMN per monomer.</text>
</comment>
<dbReference type="HAMAP" id="MF_01017">
    <property type="entry name" value="NQOR"/>
    <property type="match status" value="1"/>
</dbReference>
<feature type="binding site" evidence="5">
    <location>
        <begin position="78"/>
        <end position="80"/>
    </location>
    <ligand>
        <name>FMN</name>
        <dbReference type="ChEBI" id="CHEBI:58210"/>
    </ligand>
</feature>
<dbReference type="InterPro" id="IPR029039">
    <property type="entry name" value="Flavoprotein-like_sf"/>
</dbReference>
<dbReference type="InterPro" id="IPR010089">
    <property type="entry name" value="Flavoprotein_WrbA-like"/>
</dbReference>
<evidence type="ECO:0000313" key="7">
    <source>
        <dbReference type="EMBL" id="QDH16341.1"/>
    </source>
</evidence>
<dbReference type="Proteomes" id="UP000316313">
    <property type="component" value="Chromosome"/>
</dbReference>
<dbReference type="PROSITE" id="PS50902">
    <property type="entry name" value="FLAVODOXIN_LIKE"/>
    <property type="match status" value="1"/>
</dbReference>
<dbReference type="GO" id="GO:0008753">
    <property type="term" value="F:NADPH dehydrogenase (quinone) activity"/>
    <property type="evidence" value="ECO:0007669"/>
    <property type="project" value="RHEA"/>
</dbReference>
<keyword evidence="5" id="KW-0520">NAD</keyword>
<comment type="catalytic activity">
    <reaction evidence="5">
        <text>a quinone + NADPH + H(+) = a quinol + NADP(+)</text>
        <dbReference type="Rhea" id="RHEA:46164"/>
        <dbReference type="ChEBI" id="CHEBI:15378"/>
        <dbReference type="ChEBI" id="CHEBI:24646"/>
        <dbReference type="ChEBI" id="CHEBI:57783"/>
        <dbReference type="ChEBI" id="CHEBI:58349"/>
        <dbReference type="ChEBI" id="CHEBI:132124"/>
        <dbReference type="EC" id="1.6.5.2"/>
    </reaction>
</comment>
<feature type="binding site" evidence="5">
    <location>
        <position position="98"/>
    </location>
    <ligand>
        <name>substrate</name>
    </ligand>
</feature>
<name>A0A4Y6UIY3_9PROT</name>
<dbReference type="GO" id="GO:0051287">
    <property type="term" value="F:NAD binding"/>
    <property type="evidence" value="ECO:0007669"/>
    <property type="project" value="UniProtKB-UniRule"/>
</dbReference>
<dbReference type="InterPro" id="IPR037513">
    <property type="entry name" value="NQO"/>
</dbReference>
<evidence type="ECO:0000259" key="6">
    <source>
        <dbReference type="PROSITE" id="PS50902"/>
    </source>
</evidence>
<feature type="binding site" evidence="5">
    <location>
        <begin position="10"/>
        <end position="15"/>
    </location>
    <ligand>
        <name>FMN</name>
        <dbReference type="ChEBI" id="CHEBI:58210"/>
    </ligand>
</feature>
<dbReference type="GO" id="GO:0050136">
    <property type="term" value="F:NADH dehydrogenase (quinone) (non-electrogenic) activity"/>
    <property type="evidence" value="ECO:0007669"/>
    <property type="project" value="RHEA"/>
</dbReference>
<keyword evidence="5" id="KW-0521">NADP</keyword>
<comment type="caution">
    <text evidence="5">Lacks conserved residue(s) required for the propagation of feature annotation.</text>
</comment>
<dbReference type="NCBIfam" id="NF002999">
    <property type="entry name" value="PRK03767.1"/>
    <property type="match status" value="1"/>
</dbReference>
<comment type="similarity">
    <text evidence="1 5">Belongs to the WrbA family.</text>
</comment>
<dbReference type="FunFam" id="3.40.50.360:FF:000001">
    <property type="entry name" value="NAD(P)H dehydrogenase (Quinone) FQR1-like"/>
    <property type="match status" value="1"/>
</dbReference>
<dbReference type="GO" id="GO:0010181">
    <property type="term" value="F:FMN binding"/>
    <property type="evidence" value="ECO:0007669"/>
    <property type="project" value="InterPro"/>
</dbReference>
<dbReference type="PANTHER" id="PTHR30546:SF23">
    <property type="entry name" value="FLAVOPROTEIN-LIKE PROTEIN YCP4-RELATED"/>
    <property type="match status" value="1"/>
</dbReference>
<comment type="catalytic activity">
    <reaction evidence="5">
        <text>a quinone + NADH + H(+) = a quinol + NAD(+)</text>
        <dbReference type="Rhea" id="RHEA:46160"/>
        <dbReference type="ChEBI" id="CHEBI:15378"/>
        <dbReference type="ChEBI" id="CHEBI:24646"/>
        <dbReference type="ChEBI" id="CHEBI:57540"/>
        <dbReference type="ChEBI" id="CHEBI:57945"/>
        <dbReference type="ChEBI" id="CHEBI:132124"/>
        <dbReference type="EC" id="1.6.5.2"/>
    </reaction>
</comment>
<feature type="binding site" evidence="5">
    <location>
        <position position="134"/>
    </location>
    <ligand>
        <name>FMN</name>
        <dbReference type="ChEBI" id="CHEBI:58210"/>
    </ligand>
</feature>
<reference evidence="7 8" key="1">
    <citation type="submission" date="2019-03" db="EMBL/GenBank/DDBJ databases">
        <title>The complete genome sequence of Swingsia samuiensis NBRC107927(T).</title>
        <authorList>
            <person name="Chua K.-O."/>
            <person name="Chan K.-G."/>
            <person name="See-Too W.-S."/>
        </authorList>
    </citation>
    <scope>NUCLEOTIDE SEQUENCE [LARGE SCALE GENOMIC DNA]</scope>
    <source>
        <strain evidence="7 8">AH83</strain>
    </source>
</reference>
<evidence type="ECO:0000256" key="5">
    <source>
        <dbReference type="HAMAP-Rule" id="MF_01017"/>
    </source>
</evidence>
<keyword evidence="3 5" id="KW-0288">FMN</keyword>
<dbReference type="RefSeq" id="WP_141459216.1">
    <property type="nucleotide sequence ID" value="NZ_CP038141.1"/>
</dbReference>
<evidence type="ECO:0000256" key="2">
    <source>
        <dbReference type="ARBA" id="ARBA00022630"/>
    </source>
</evidence>
<dbReference type="InterPro" id="IPR008254">
    <property type="entry name" value="Flavodoxin/NO_synth"/>
</dbReference>
<dbReference type="NCBIfam" id="TIGR01755">
    <property type="entry name" value="flav_wrbA"/>
    <property type="match status" value="1"/>
</dbReference>
<evidence type="ECO:0000256" key="4">
    <source>
        <dbReference type="ARBA" id="ARBA00023002"/>
    </source>
</evidence>
<evidence type="ECO:0000313" key="8">
    <source>
        <dbReference type="Proteomes" id="UP000316313"/>
    </source>
</evidence>
<dbReference type="GO" id="GO:0050661">
    <property type="term" value="F:NADP binding"/>
    <property type="evidence" value="ECO:0007669"/>
    <property type="project" value="UniProtKB-UniRule"/>
</dbReference>
<dbReference type="KEGG" id="ssam:E3D00_01210"/>
<dbReference type="EMBL" id="CP038141">
    <property type="protein sequence ID" value="QDH16341.1"/>
    <property type="molecule type" value="Genomic_DNA"/>
</dbReference>
<dbReference type="OrthoDB" id="9801479at2"/>
<sequence length="198" mass="20916">MAKVLVLYYSTYGHIETMAAAVAEGARAAGLEVDVKRVPETVPEEIAKANHFKVDQSAPIATPDELVNYDAIIVGAPTRFGRLPAQMAAFWDQTGGLWFKGALIGKVGAVFTSTGVQHGGQETTLYSLMSNLLHHGMVISGLPYSFQGQGRMDEITGGSPYGATTLAGADGSRSVSENELDGAKFLGQRVAELAKKLA</sequence>
<proteinExistence type="inferred from homology"/>